<comment type="subcellular location">
    <subcellularLocation>
        <location evidence="1">Nucleus</location>
    </subcellularLocation>
</comment>
<feature type="compositionally biased region" description="Basic residues" evidence="8">
    <location>
        <begin position="1"/>
        <end position="11"/>
    </location>
</feature>
<dbReference type="GO" id="GO:0003677">
    <property type="term" value="F:DNA binding"/>
    <property type="evidence" value="ECO:0007669"/>
    <property type="project" value="InterPro"/>
</dbReference>
<comment type="caution">
    <text evidence="10">The sequence shown here is derived from an EMBL/GenBank/DDBJ whole genome shotgun (WGS) entry which is preliminary data.</text>
</comment>
<evidence type="ECO:0000256" key="8">
    <source>
        <dbReference type="SAM" id="MobiDB-lite"/>
    </source>
</evidence>
<feature type="region of interest" description="Disordered" evidence="8">
    <location>
        <begin position="302"/>
        <end position="323"/>
    </location>
</feature>
<feature type="region of interest" description="Disordered" evidence="8">
    <location>
        <begin position="1"/>
        <end position="23"/>
    </location>
</feature>
<evidence type="ECO:0000256" key="2">
    <source>
        <dbReference type="ARBA" id="ARBA00022723"/>
    </source>
</evidence>
<proteinExistence type="predicted"/>
<feature type="compositionally biased region" description="Polar residues" evidence="8">
    <location>
        <begin position="12"/>
        <end position="23"/>
    </location>
</feature>
<keyword evidence="5" id="KW-0805">Transcription regulation</keyword>
<dbReference type="OrthoDB" id="10046233at2759"/>
<evidence type="ECO:0000256" key="7">
    <source>
        <dbReference type="ARBA" id="ARBA00023242"/>
    </source>
</evidence>
<reference evidence="10" key="1">
    <citation type="submission" date="2021-02" db="EMBL/GenBank/DDBJ databases">
        <authorList>
            <person name="Nowell W R."/>
        </authorList>
    </citation>
    <scope>NUCLEOTIDE SEQUENCE</scope>
    <source>
        <strain evidence="10">Ploen Becks lab</strain>
    </source>
</reference>
<dbReference type="InterPro" id="IPR052035">
    <property type="entry name" value="ZnF_BED_domain_contain"/>
</dbReference>
<feature type="domain" description="BED-type" evidence="9">
    <location>
        <begin position="41"/>
        <end position="71"/>
    </location>
</feature>
<keyword evidence="2" id="KW-0479">Metal-binding</keyword>
<evidence type="ECO:0000256" key="4">
    <source>
        <dbReference type="ARBA" id="ARBA00022833"/>
    </source>
</evidence>
<evidence type="ECO:0000259" key="9">
    <source>
        <dbReference type="Pfam" id="PF02892"/>
    </source>
</evidence>
<dbReference type="GO" id="GO:0005634">
    <property type="term" value="C:nucleus"/>
    <property type="evidence" value="ECO:0007669"/>
    <property type="project" value="UniProtKB-SubCell"/>
</dbReference>
<keyword evidence="11" id="KW-1185">Reference proteome</keyword>
<dbReference type="PANTHER" id="PTHR46481:SF10">
    <property type="entry name" value="ZINC FINGER BED DOMAIN-CONTAINING PROTEIN 39"/>
    <property type="match status" value="1"/>
</dbReference>
<keyword evidence="7" id="KW-0539">Nucleus</keyword>
<dbReference type="AlphaFoldDB" id="A0A813V6A7"/>
<protein>
    <recommendedName>
        <fullName evidence="9">BED-type domain-containing protein</fullName>
    </recommendedName>
</protein>
<dbReference type="SUPFAM" id="SSF53098">
    <property type="entry name" value="Ribonuclease H-like"/>
    <property type="match status" value="1"/>
</dbReference>
<dbReference type="InterPro" id="IPR012337">
    <property type="entry name" value="RNaseH-like_sf"/>
</dbReference>
<keyword evidence="3" id="KW-0863">Zinc-finger</keyword>
<dbReference type="GO" id="GO:0008270">
    <property type="term" value="F:zinc ion binding"/>
    <property type="evidence" value="ECO:0007669"/>
    <property type="project" value="UniProtKB-KW"/>
</dbReference>
<dbReference type="Pfam" id="PF02892">
    <property type="entry name" value="zf-BED"/>
    <property type="match status" value="1"/>
</dbReference>
<feature type="compositionally biased region" description="Acidic residues" evidence="8">
    <location>
        <begin position="302"/>
        <end position="319"/>
    </location>
</feature>
<dbReference type="InterPro" id="IPR003656">
    <property type="entry name" value="Znf_BED"/>
</dbReference>
<gene>
    <name evidence="10" type="ORF">OXX778_LOCUS8077</name>
</gene>
<evidence type="ECO:0000313" key="11">
    <source>
        <dbReference type="Proteomes" id="UP000663879"/>
    </source>
</evidence>
<accession>A0A813V6A7</accession>
<sequence length="405" mass="46128">MIGRGIQKKTKASQPSIPKQHPQVLSNFNYDKSVIERPWENFTATCKHCEKTVRGSIKVTTNFSNHMKDKCVIVTKSTTLKNNNNQKNLNAFFQSEPQKWNKNSKTQQECEDLVVSTFALCLLPLRILDMAPFKKLIQTFNPQFNHVSRTVATRRILPNLIKVTKEKLLALLQKCESACLLLDLWTDRRHRTYIGINCHVIDPDWESKTVLLYCRRFKGAHLSETINEIFNSACVEFGLSDKLHTIITDNAANMYAAFDEVALSGFNANFDEILKKYESSIDNVVDKMSTMVASDNDVIMDEEDEDENQSDFEEDDDSESFQHGRAVSETNMILITEEIDFSCNRLPCCAHSLQLVIKDGLSSSTNLTNMITKISKIVNKIHKTPTFVEILEELKLTVSSANITR</sequence>
<evidence type="ECO:0000256" key="3">
    <source>
        <dbReference type="ARBA" id="ARBA00022771"/>
    </source>
</evidence>
<dbReference type="PANTHER" id="PTHR46481">
    <property type="entry name" value="ZINC FINGER BED DOMAIN-CONTAINING PROTEIN 4"/>
    <property type="match status" value="1"/>
</dbReference>
<keyword evidence="4" id="KW-0862">Zinc</keyword>
<evidence type="ECO:0000256" key="5">
    <source>
        <dbReference type="ARBA" id="ARBA00023015"/>
    </source>
</evidence>
<evidence type="ECO:0000256" key="1">
    <source>
        <dbReference type="ARBA" id="ARBA00004123"/>
    </source>
</evidence>
<keyword evidence="6" id="KW-0804">Transcription</keyword>
<dbReference type="Proteomes" id="UP000663879">
    <property type="component" value="Unassembled WGS sequence"/>
</dbReference>
<evidence type="ECO:0000313" key="10">
    <source>
        <dbReference type="EMBL" id="CAF0833256.1"/>
    </source>
</evidence>
<organism evidence="10 11">
    <name type="scientific">Brachionus calyciflorus</name>
    <dbReference type="NCBI Taxonomy" id="104777"/>
    <lineage>
        <taxon>Eukaryota</taxon>
        <taxon>Metazoa</taxon>
        <taxon>Spiralia</taxon>
        <taxon>Gnathifera</taxon>
        <taxon>Rotifera</taxon>
        <taxon>Eurotatoria</taxon>
        <taxon>Monogononta</taxon>
        <taxon>Pseudotrocha</taxon>
        <taxon>Ploima</taxon>
        <taxon>Brachionidae</taxon>
        <taxon>Brachionus</taxon>
    </lineage>
</organism>
<evidence type="ECO:0000256" key="6">
    <source>
        <dbReference type="ARBA" id="ARBA00023163"/>
    </source>
</evidence>
<name>A0A813V6A7_9BILA</name>
<dbReference type="EMBL" id="CAJNOC010001082">
    <property type="protein sequence ID" value="CAF0833256.1"/>
    <property type="molecule type" value="Genomic_DNA"/>
</dbReference>